<name>A0ABP7UNF4_9BACT</name>
<comment type="caution">
    <text evidence="9">The sequence shown here is derived from an EMBL/GenBank/DDBJ whole genome shotgun (WGS) entry which is preliminary data.</text>
</comment>
<evidence type="ECO:0000256" key="3">
    <source>
        <dbReference type="ARBA" id="ARBA00022692"/>
    </source>
</evidence>
<feature type="transmembrane region" description="Helical" evidence="6">
    <location>
        <begin position="503"/>
        <end position="527"/>
    </location>
</feature>
<reference evidence="10" key="1">
    <citation type="journal article" date="2019" name="Int. J. Syst. Evol. Microbiol.">
        <title>The Global Catalogue of Microorganisms (GCM) 10K type strain sequencing project: providing services to taxonomists for standard genome sequencing and annotation.</title>
        <authorList>
            <consortium name="The Broad Institute Genomics Platform"/>
            <consortium name="The Broad Institute Genome Sequencing Center for Infectious Disease"/>
            <person name="Wu L."/>
            <person name="Ma J."/>
        </authorList>
    </citation>
    <scope>NUCLEOTIDE SEQUENCE [LARGE SCALE GENOMIC DNA]</scope>
    <source>
        <strain evidence="10">JCM 17225</strain>
    </source>
</reference>
<protein>
    <submittedName>
        <fullName evidence="9">ABC transporter permease</fullName>
    </submittedName>
</protein>
<evidence type="ECO:0000256" key="5">
    <source>
        <dbReference type="ARBA" id="ARBA00023136"/>
    </source>
</evidence>
<feature type="transmembrane region" description="Helical" evidence="6">
    <location>
        <begin position="454"/>
        <end position="473"/>
    </location>
</feature>
<feature type="transmembrane region" description="Helical" evidence="6">
    <location>
        <begin position="788"/>
        <end position="818"/>
    </location>
</feature>
<proteinExistence type="predicted"/>
<feature type="transmembrane region" description="Helical" evidence="6">
    <location>
        <begin position="13"/>
        <end position="34"/>
    </location>
</feature>
<keyword evidence="5 6" id="KW-0472">Membrane</keyword>
<evidence type="ECO:0000256" key="1">
    <source>
        <dbReference type="ARBA" id="ARBA00004651"/>
    </source>
</evidence>
<accession>A0ABP7UNF4</accession>
<dbReference type="InterPro" id="IPR025857">
    <property type="entry name" value="MacB_PCD"/>
</dbReference>
<keyword evidence="4 6" id="KW-1133">Transmembrane helix</keyword>
<dbReference type="InterPro" id="IPR003838">
    <property type="entry name" value="ABC3_permease_C"/>
</dbReference>
<keyword evidence="10" id="KW-1185">Reference proteome</keyword>
<evidence type="ECO:0000256" key="6">
    <source>
        <dbReference type="SAM" id="Phobius"/>
    </source>
</evidence>
<evidence type="ECO:0000259" key="8">
    <source>
        <dbReference type="Pfam" id="PF12704"/>
    </source>
</evidence>
<feature type="transmembrane region" description="Helical" evidence="6">
    <location>
        <begin position="743"/>
        <end position="767"/>
    </location>
</feature>
<feature type="domain" description="MacB-like periplasmic core" evidence="8">
    <location>
        <begin position="49"/>
        <end position="254"/>
    </location>
</feature>
<feature type="transmembrane region" description="Helical" evidence="6">
    <location>
        <begin position="285"/>
        <end position="309"/>
    </location>
</feature>
<dbReference type="Pfam" id="PF12704">
    <property type="entry name" value="MacB_PCD"/>
    <property type="match status" value="1"/>
</dbReference>
<gene>
    <name evidence="9" type="ORF">GCM10022409_35780</name>
</gene>
<dbReference type="Proteomes" id="UP001501469">
    <property type="component" value="Unassembled WGS sequence"/>
</dbReference>
<evidence type="ECO:0000256" key="2">
    <source>
        <dbReference type="ARBA" id="ARBA00022475"/>
    </source>
</evidence>
<comment type="subcellular location">
    <subcellularLocation>
        <location evidence="1">Cell membrane</location>
        <topology evidence="1">Multi-pass membrane protein</topology>
    </subcellularLocation>
</comment>
<keyword evidence="2" id="KW-1003">Cell membrane</keyword>
<evidence type="ECO:0000256" key="4">
    <source>
        <dbReference type="ARBA" id="ARBA00022989"/>
    </source>
</evidence>
<evidence type="ECO:0000259" key="7">
    <source>
        <dbReference type="Pfam" id="PF02687"/>
    </source>
</evidence>
<feature type="transmembrane region" description="Helical" evidence="6">
    <location>
        <begin position="375"/>
        <end position="402"/>
    </location>
</feature>
<dbReference type="InterPro" id="IPR038766">
    <property type="entry name" value="Membrane_comp_ABC_pdt"/>
</dbReference>
<dbReference type="EMBL" id="BAABDK010000029">
    <property type="protein sequence ID" value="GAA4046568.1"/>
    <property type="molecule type" value="Genomic_DNA"/>
</dbReference>
<feature type="transmembrane region" description="Helical" evidence="6">
    <location>
        <begin position="423"/>
        <end position="442"/>
    </location>
</feature>
<evidence type="ECO:0000313" key="9">
    <source>
        <dbReference type="EMBL" id="GAA4046568.1"/>
    </source>
</evidence>
<feature type="domain" description="ABC3 transporter permease C-terminal" evidence="7">
    <location>
        <begin position="747"/>
        <end position="848"/>
    </location>
</feature>
<keyword evidence="3 6" id="KW-0812">Transmembrane</keyword>
<dbReference type="PANTHER" id="PTHR30287">
    <property type="entry name" value="MEMBRANE COMPONENT OF PREDICTED ABC SUPERFAMILY METABOLITE UPTAKE TRANSPORTER"/>
    <property type="match status" value="1"/>
</dbReference>
<feature type="transmembrane region" description="Helical" evidence="6">
    <location>
        <begin position="46"/>
        <end position="65"/>
    </location>
</feature>
<feature type="transmembrane region" description="Helical" evidence="6">
    <location>
        <begin position="330"/>
        <end position="355"/>
    </location>
</feature>
<evidence type="ECO:0000313" key="10">
    <source>
        <dbReference type="Proteomes" id="UP001501469"/>
    </source>
</evidence>
<feature type="transmembrane region" description="Helical" evidence="6">
    <location>
        <begin position="830"/>
        <end position="851"/>
    </location>
</feature>
<organism evidence="9 10">
    <name type="scientific">Hymenobacter glaciei</name>
    <dbReference type="NCBI Taxonomy" id="877209"/>
    <lineage>
        <taxon>Bacteria</taxon>
        <taxon>Pseudomonadati</taxon>
        <taxon>Bacteroidota</taxon>
        <taxon>Cytophagia</taxon>
        <taxon>Cytophagales</taxon>
        <taxon>Hymenobacteraceae</taxon>
        <taxon>Hymenobacter</taxon>
    </lineage>
</organism>
<dbReference type="Pfam" id="PF02687">
    <property type="entry name" value="FtsX"/>
    <property type="match status" value="2"/>
</dbReference>
<sequence length="869" mass="92615">MPATIAAFAALELFYFLTFFVTPSSTTSATAWLFRMAWRDSRRSRARLLLFMASIILGIAALVGINSFGDNLARSVAEQARELLGADLVLTANHPFEPALEPALSQLGEARQSEMAFASLVQFRPGRGVRLAQVRAREGGFYYGEWQVQPQAAAAQFGQAGNPAGALVDEALLAQFGVKIGDSVQVGRVVLPIVGRVLKTPGQSGVSSAVAPAVFIPLAQVAATGLVQPGSRVQYRRSYRFAPGANVAAVIKPLQTRLDKAEIDSETVAGRQQSMGRVFADLTRYLGLVAFVALLLGCVGVASAVNLYVREKLAAVAVLRCLGASGRQALLIYLIQTAGLGLVGALIGAALGAAVQTLLPRVLGDFLPVSISVSVSWPAIATGLLTGLLMAVLFALLPLLSIRRVSPLRVLRVAFEDDTATPDPVRGLVVGIIALFVLAFAYGQTRDWKLTLGFGAGLLAAFGALAGLGRLLIAGVRRFFPAGWGYVWRQGLANLYRPQNQTLTLVTSIGLGTFLLATLFLTQALLLSRVRVSERGRQPNLVLFDIQPEQRAGVEALLKAQNLPMMQRVPIVTMRLAAINGTTVSEIKKDTARGIPAWALTREYRVTYRDTLSRAEKLSAGTAPLLGSDGIARISVEDGYLGRVKLKLGDTLDFNVQGSPLRTIVGGTRSVELGQVQPSFLVLFPKGVLEQAPQFWVEVTRTPNPAALAGVQQELLRQFPNVSAIDLGLILATLDDIIDKVSFVIRFMAGFSILTGLLVLSSSVVISRYQRVRESVLLRTLGASRAQILRITLVEYGLLGLLAALAGIGLAVLAAWALAVLVFEASFGPAVLPLLGLAALVTALTAGIGLLNSRDVLRRSPLEVLRAEG</sequence>
<feature type="domain" description="ABC3 transporter permease C-terminal" evidence="7">
    <location>
        <begin position="288"/>
        <end position="407"/>
    </location>
</feature>
<dbReference type="PANTHER" id="PTHR30287:SF1">
    <property type="entry name" value="INNER MEMBRANE PROTEIN"/>
    <property type="match status" value="1"/>
</dbReference>